<dbReference type="Proteomes" id="UP000255279">
    <property type="component" value="Unassembled WGS sequence"/>
</dbReference>
<dbReference type="RefSeq" id="WP_078277275.1">
    <property type="nucleotide sequence ID" value="NZ_CAACXO010000058.1"/>
</dbReference>
<dbReference type="InterPro" id="IPR006076">
    <property type="entry name" value="FAD-dep_OxRdtase"/>
</dbReference>
<keyword evidence="1 4" id="KW-0560">Oxidoreductase</keyword>
<reference evidence="3 5" key="1">
    <citation type="submission" date="2017-02" db="EMBL/GenBank/DDBJ databases">
        <title>Draft genome sequence of Moraxella caviae CCUG 355 type strain.</title>
        <authorList>
            <person name="Engstrom-Jakobsson H."/>
            <person name="Salva-Serra F."/>
            <person name="Thorell K."/>
            <person name="Gonzales-Siles L."/>
            <person name="Karlsson R."/>
            <person name="Boulund F."/>
            <person name="Engstrand L."/>
            <person name="Moore E."/>
        </authorList>
    </citation>
    <scope>NUCLEOTIDE SEQUENCE [LARGE SCALE GENOMIC DNA]</scope>
    <source>
        <strain evidence="3 5">CCUG 355</strain>
    </source>
</reference>
<sequence>MGVAVPKSVVIGGGIVGICCALALQKQGHHVSVIDPKVAGDSTAKWSCGQLAIGEVVPLSKKGILKKLPFWLMNQQGPLALRPSALLPNMPWFMRFLACANTQKINDIATELSTLTSRVYQDYHNLLDGDEKQLFNCNPVLELFDSAADIEAEKEYLALRQRLGFSYQVLDKSGIHDCEPAFAKRFNHALLFDDWSAVRDTEGFIKALTERFLAKGGERILDEACELIIQDAKVSGVRLGDGRTLAADFVVLAAGTGAKRFFDVLSICAPLASVAGYQVILPKPNVQLKHSVIYFNGGFAMTPMTRGLQIGGTIEFANADAPPNFARANIILNKAQKLLPELNTHEHEFGVGYRPFLPDTKPIIDISKRFGNVALAFGHGQLGLTLGATTGILVAQKLCATLRHDNQSCDENSVDLTPFRADRF</sequence>
<dbReference type="Proteomes" id="UP000190435">
    <property type="component" value="Unassembled WGS sequence"/>
</dbReference>
<evidence type="ECO:0000259" key="2">
    <source>
        <dbReference type="Pfam" id="PF01266"/>
    </source>
</evidence>
<dbReference type="Pfam" id="PF01266">
    <property type="entry name" value="DAO"/>
    <property type="match status" value="1"/>
</dbReference>
<feature type="domain" description="FAD dependent oxidoreductase" evidence="2">
    <location>
        <begin position="9"/>
        <end position="396"/>
    </location>
</feature>
<dbReference type="Gene3D" id="3.50.50.60">
    <property type="entry name" value="FAD/NAD(P)-binding domain"/>
    <property type="match status" value="2"/>
</dbReference>
<evidence type="ECO:0000313" key="6">
    <source>
        <dbReference type="Proteomes" id="UP000255279"/>
    </source>
</evidence>
<dbReference type="InterPro" id="IPR036188">
    <property type="entry name" value="FAD/NAD-bd_sf"/>
</dbReference>
<dbReference type="GO" id="GO:0005737">
    <property type="term" value="C:cytoplasm"/>
    <property type="evidence" value="ECO:0007669"/>
    <property type="project" value="TreeGrafter"/>
</dbReference>
<dbReference type="GO" id="GO:0043799">
    <property type="term" value="F:glycine oxidase activity"/>
    <property type="evidence" value="ECO:0007669"/>
    <property type="project" value="UniProtKB-EC"/>
</dbReference>
<dbReference type="SUPFAM" id="SSF51905">
    <property type="entry name" value="FAD/NAD(P)-binding domain"/>
    <property type="match status" value="1"/>
</dbReference>
<dbReference type="EC" id="1.4.3.19" evidence="4"/>
<dbReference type="EMBL" id="UGQE01000001">
    <property type="protein sequence ID" value="STZ10553.1"/>
    <property type="molecule type" value="Genomic_DNA"/>
</dbReference>
<dbReference type="PANTHER" id="PTHR13847:SF289">
    <property type="entry name" value="GLYCINE OXIDASE"/>
    <property type="match status" value="1"/>
</dbReference>
<reference evidence="4 6" key="2">
    <citation type="submission" date="2018-06" db="EMBL/GenBank/DDBJ databases">
        <authorList>
            <consortium name="Pathogen Informatics"/>
            <person name="Doyle S."/>
        </authorList>
    </citation>
    <scope>NUCLEOTIDE SEQUENCE [LARGE SCALE GENOMIC DNA]</scope>
    <source>
        <strain evidence="4 6">NCTC10293</strain>
    </source>
</reference>
<organism evidence="3 5">
    <name type="scientific">Moraxella caviae</name>
    <dbReference type="NCBI Taxonomy" id="34060"/>
    <lineage>
        <taxon>Bacteria</taxon>
        <taxon>Pseudomonadati</taxon>
        <taxon>Pseudomonadota</taxon>
        <taxon>Gammaproteobacteria</taxon>
        <taxon>Moraxellales</taxon>
        <taxon>Moraxellaceae</taxon>
        <taxon>Moraxella</taxon>
    </lineage>
</organism>
<protein>
    <submittedName>
        <fullName evidence="3">Amino acid dehydrogenase</fullName>
    </submittedName>
    <submittedName>
        <fullName evidence="4">Glycine oxidase</fullName>
        <ecNumber evidence="4">1.4.3.19</ecNumber>
    </submittedName>
</protein>
<evidence type="ECO:0000313" key="3">
    <source>
        <dbReference type="EMBL" id="OOR87797.1"/>
    </source>
</evidence>
<gene>
    <name evidence="4" type="primary">thiO</name>
    <name evidence="3" type="ORF">B0181_09580</name>
    <name evidence="4" type="ORF">NCTC10293_00894</name>
</gene>
<dbReference type="EMBL" id="MUXU01000062">
    <property type="protein sequence ID" value="OOR87797.1"/>
    <property type="molecule type" value="Genomic_DNA"/>
</dbReference>
<dbReference type="OrthoDB" id="9805337at2"/>
<evidence type="ECO:0000313" key="5">
    <source>
        <dbReference type="Proteomes" id="UP000190435"/>
    </source>
</evidence>
<name>A0A1S9ZWJ2_9GAMM</name>
<evidence type="ECO:0000256" key="1">
    <source>
        <dbReference type="ARBA" id="ARBA00023002"/>
    </source>
</evidence>
<evidence type="ECO:0000313" key="4">
    <source>
        <dbReference type="EMBL" id="STZ10553.1"/>
    </source>
</evidence>
<dbReference type="SUPFAM" id="SSF54373">
    <property type="entry name" value="FAD-linked reductases, C-terminal domain"/>
    <property type="match status" value="1"/>
</dbReference>
<dbReference type="PANTHER" id="PTHR13847">
    <property type="entry name" value="SARCOSINE DEHYDROGENASE-RELATED"/>
    <property type="match status" value="1"/>
</dbReference>
<dbReference type="AlphaFoldDB" id="A0A1S9ZWJ2"/>
<accession>A0A1S9ZWJ2</accession>
<dbReference type="Gene3D" id="3.30.9.10">
    <property type="entry name" value="D-Amino Acid Oxidase, subunit A, domain 2"/>
    <property type="match status" value="1"/>
</dbReference>
<proteinExistence type="predicted"/>
<dbReference type="STRING" id="34060.B0181_09580"/>
<keyword evidence="5" id="KW-1185">Reference proteome</keyword>